<organism evidence="2 3">
    <name type="scientific">Candidatus Gallionella acididurans</name>
    <dbReference type="NCBI Taxonomy" id="1796491"/>
    <lineage>
        <taxon>Bacteria</taxon>
        <taxon>Pseudomonadati</taxon>
        <taxon>Pseudomonadota</taxon>
        <taxon>Betaproteobacteria</taxon>
        <taxon>Nitrosomonadales</taxon>
        <taxon>Gallionellaceae</taxon>
        <taxon>Gallionella</taxon>
    </lineage>
</organism>
<evidence type="ECO:0000313" key="3">
    <source>
        <dbReference type="Proteomes" id="UP000070578"/>
    </source>
</evidence>
<evidence type="ECO:0000313" key="2">
    <source>
        <dbReference type="EMBL" id="KXS33821.1"/>
    </source>
</evidence>
<proteinExistence type="predicted"/>
<keyword evidence="1" id="KW-0812">Transmembrane</keyword>
<keyword evidence="1" id="KW-0472">Membrane</keyword>
<keyword evidence="1" id="KW-1133">Transmembrane helix</keyword>
<comment type="caution">
    <text evidence="2">The sequence shown here is derived from an EMBL/GenBank/DDBJ whole genome shotgun (WGS) entry which is preliminary data.</text>
</comment>
<name>A0A139BY42_9PROT</name>
<feature type="transmembrane region" description="Helical" evidence="1">
    <location>
        <begin position="44"/>
        <end position="62"/>
    </location>
</feature>
<protein>
    <submittedName>
        <fullName evidence="2">Uncharacterized protein</fullName>
    </submittedName>
</protein>
<evidence type="ECO:0000256" key="1">
    <source>
        <dbReference type="SAM" id="Phobius"/>
    </source>
</evidence>
<reference evidence="2 3" key="1">
    <citation type="submission" date="2016-02" db="EMBL/GenBank/DDBJ databases">
        <authorList>
            <person name="Wen L."/>
            <person name="He K."/>
            <person name="Yang H."/>
        </authorList>
    </citation>
    <scope>NUCLEOTIDE SEQUENCE [LARGE SCALE GENOMIC DNA]</scope>
    <source>
        <strain evidence="2">ShG14-8</strain>
    </source>
</reference>
<dbReference type="PATRIC" id="fig|1796491.3.peg.40"/>
<reference evidence="2 3" key="2">
    <citation type="submission" date="2016-03" db="EMBL/GenBank/DDBJ databases">
        <title>New uncultured bacterium of the family Gallionellaceae from acid mine drainage: description and reconstruction of genome based on metagenomic analysis of microbial community.</title>
        <authorList>
            <person name="Kadnikov V."/>
            <person name="Ivasenko D."/>
            <person name="Beletsky A."/>
            <person name="Mardanov A."/>
            <person name="Danilova E."/>
            <person name="Pimenov N."/>
            <person name="Karnachuk O."/>
            <person name="Ravin N."/>
        </authorList>
    </citation>
    <scope>NUCLEOTIDE SEQUENCE [LARGE SCALE GENOMIC DNA]</scope>
    <source>
        <strain evidence="2">ShG14-8</strain>
    </source>
</reference>
<sequence length="343" mass="38243">MEHGAITLTQRRIFIIPTKQGFMLGFVLVLMLLGDINYNLSLGYVLTFLLAMMAVMSMLHAFRNLAHLEIRPGRADPVFRGETAQFMLHFNNRSKLSRYQLCLVQPGKSFWTNTNTPLKFDVPAMQDSEVAFPLPATRRGWLQAGRLMLYTEFPLGLFYCWSYLHFGTRCLVYPKPLRVAPLPSGSSPDGTGKRSVAGDEDFSGLRKYTPGDALPRIAWKAYARERGLQVKQFSTPLGEELWLDYADTPDRNEEEKLARMTRWVLDAEAQGLRYGLGLPDGGLPLRHGGAEPSGAGGAAGQLLPQSADFVSNVSQLPSNNGIAHRDECLRRIALFNLPQQGQP</sequence>
<dbReference type="EMBL" id="LSLI01000001">
    <property type="protein sequence ID" value="KXS33821.1"/>
    <property type="molecule type" value="Genomic_DNA"/>
</dbReference>
<gene>
    <name evidence="2" type="ORF">AWT59_0036</name>
</gene>
<dbReference type="Proteomes" id="UP000070578">
    <property type="component" value="Unassembled WGS sequence"/>
</dbReference>
<accession>A0A139BY42</accession>
<dbReference type="AlphaFoldDB" id="A0A139BY42"/>
<feature type="transmembrane region" description="Helical" evidence="1">
    <location>
        <begin position="21"/>
        <end position="38"/>
    </location>
</feature>
<dbReference type="PANTHER" id="PTHR34351:SF1">
    <property type="entry name" value="SLR1927 PROTEIN"/>
    <property type="match status" value="1"/>
</dbReference>
<dbReference type="PANTHER" id="PTHR34351">
    <property type="entry name" value="SLR1927 PROTEIN-RELATED"/>
    <property type="match status" value="1"/>
</dbReference>